<name>A0A4Q9FRF4_9FLAO</name>
<protein>
    <submittedName>
        <fullName evidence="6">AraC family transcriptional regulator</fullName>
    </submittedName>
</protein>
<evidence type="ECO:0000256" key="2">
    <source>
        <dbReference type="ARBA" id="ARBA00023125"/>
    </source>
</evidence>
<dbReference type="Gene3D" id="1.10.10.60">
    <property type="entry name" value="Homeodomain-like"/>
    <property type="match status" value="1"/>
</dbReference>
<dbReference type="EMBL" id="SIRS01000003">
    <property type="protein sequence ID" value="TBN16277.1"/>
    <property type="molecule type" value="Genomic_DNA"/>
</dbReference>
<feature type="transmembrane region" description="Helical" evidence="4">
    <location>
        <begin position="163"/>
        <end position="188"/>
    </location>
</feature>
<proteinExistence type="predicted"/>
<dbReference type="SMART" id="SM00342">
    <property type="entry name" value="HTH_ARAC"/>
    <property type="match status" value="1"/>
</dbReference>
<organism evidence="6 7">
    <name type="scientific">Hyunsoonleella pacifica</name>
    <dbReference type="NCBI Taxonomy" id="1080224"/>
    <lineage>
        <taxon>Bacteria</taxon>
        <taxon>Pseudomonadati</taxon>
        <taxon>Bacteroidota</taxon>
        <taxon>Flavobacteriia</taxon>
        <taxon>Flavobacteriales</taxon>
        <taxon>Flavobacteriaceae</taxon>
    </lineage>
</organism>
<evidence type="ECO:0000313" key="6">
    <source>
        <dbReference type="EMBL" id="TBN16277.1"/>
    </source>
</evidence>
<dbReference type="GO" id="GO:0043565">
    <property type="term" value="F:sequence-specific DNA binding"/>
    <property type="evidence" value="ECO:0007669"/>
    <property type="project" value="InterPro"/>
</dbReference>
<dbReference type="PANTHER" id="PTHR43280">
    <property type="entry name" value="ARAC-FAMILY TRANSCRIPTIONAL REGULATOR"/>
    <property type="match status" value="1"/>
</dbReference>
<accession>A0A4Q9FRF4</accession>
<dbReference type="GO" id="GO:0003700">
    <property type="term" value="F:DNA-binding transcription factor activity"/>
    <property type="evidence" value="ECO:0007669"/>
    <property type="project" value="InterPro"/>
</dbReference>
<keyword evidence="4" id="KW-0812">Transmembrane</keyword>
<keyword evidence="1" id="KW-0805">Transcription regulation</keyword>
<dbReference type="Proteomes" id="UP000292372">
    <property type="component" value="Unassembled WGS sequence"/>
</dbReference>
<dbReference type="AlphaFoldDB" id="A0A4Q9FRF4"/>
<feature type="transmembrane region" description="Helical" evidence="4">
    <location>
        <begin position="224"/>
        <end position="244"/>
    </location>
</feature>
<dbReference type="InterPro" id="IPR018060">
    <property type="entry name" value="HTH_AraC"/>
</dbReference>
<evidence type="ECO:0000256" key="4">
    <source>
        <dbReference type="SAM" id="Phobius"/>
    </source>
</evidence>
<dbReference type="PROSITE" id="PS01124">
    <property type="entry name" value="HTH_ARAC_FAMILY_2"/>
    <property type="match status" value="1"/>
</dbReference>
<dbReference type="InterPro" id="IPR009057">
    <property type="entry name" value="Homeodomain-like_sf"/>
</dbReference>
<evidence type="ECO:0000313" key="7">
    <source>
        <dbReference type="Proteomes" id="UP000292372"/>
    </source>
</evidence>
<sequence>MKDRPKVLIIVLCVFIFGVECYALSNLYPVKSIQIDSLIEEKTIDNSLTRLELLVLYQDGLKEKPNDSIEFFRNLALLNAELNQSRDAKIFSEKYISNTLNFDILKNSAYNKIIDSEEYISLKNKYLPNVTTLSFVYFYAALIGFFFAIAINLTKKENRYAKLFIGGFIAIHSLFILEFVLFMCRLLLIYPHAYRISSSVALLFGPLLFFYFKSITQKFKFRIVDLIHLLPTIILLFFLTPIYKKSSSEKIKIMLGLNEFDGDFYDTFTFFIKIASLVFYALLIWKSQFSKIEINSVFPHKSSIIRWFKNLYRIHVAYITAYFLYGIFAYIIKSDISIYVYHFQIGAMSVMILYITYIAFVQPTIFSLDLNSATGMVLTSKYEKSGLTPALSNELKEHLIMLLTKDKVYKKSNINLEILSNKLNTTRHNTSQIVNEHFEMNFFELINKFRVQEAINILEADVHGNLNIIDVAYEVGYNNKVTFNKAFKKVTSLTPTEYIQTKVKQKTQEKRK</sequence>
<keyword evidence="2" id="KW-0238">DNA-binding</keyword>
<dbReference type="SUPFAM" id="SSF46689">
    <property type="entry name" value="Homeodomain-like"/>
    <property type="match status" value="1"/>
</dbReference>
<dbReference type="PANTHER" id="PTHR43280:SF29">
    <property type="entry name" value="ARAC-FAMILY TRANSCRIPTIONAL REGULATOR"/>
    <property type="match status" value="1"/>
</dbReference>
<gene>
    <name evidence="6" type="ORF">EYD46_06410</name>
</gene>
<dbReference type="RefSeq" id="WP_130936259.1">
    <property type="nucleotide sequence ID" value="NZ_BMEE01000002.1"/>
</dbReference>
<feature type="domain" description="HTH araC/xylS-type" evidence="5">
    <location>
        <begin position="397"/>
        <end position="501"/>
    </location>
</feature>
<dbReference type="OrthoDB" id="5492415at2"/>
<feature type="transmembrane region" description="Helical" evidence="4">
    <location>
        <begin position="130"/>
        <end position="151"/>
    </location>
</feature>
<feature type="transmembrane region" description="Helical" evidence="4">
    <location>
        <begin position="194"/>
        <end position="212"/>
    </location>
</feature>
<keyword evidence="7" id="KW-1185">Reference proteome</keyword>
<comment type="caution">
    <text evidence="6">The sequence shown here is derived from an EMBL/GenBank/DDBJ whole genome shotgun (WGS) entry which is preliminary data.</text>
</comment>
<dbReference type="Pfam" id="PF12833">
    <property type="entry name" value="HTH_18"/>
    <property type="match status" value="1"/>
</dbReference>
<feature type="transmembrane region" description="Helical" evidence="4">
    <location>
        <begin position="311"/>
        <end position="332"/>
    </location>
</feature>
<evidence type="ECO:0000256" key="1">
    <source>
        <dbReference type="ARBA" id="ARBA00023015"/>
    </source>
</evidence>
<evidence type="ECO:0000256" key="3">
    <source>
        <dbReference type="ARBA" id="ARBA00023163"/>
    </source>
</evidence>
<reference evidence="6 7" key="1">
    <citation type="journal article" date="2015" name="Int. J. Syst. Evol. Microbiol.">
        <title>Hyunsoonleella pacifica sp. nov., isolated from seawater of South Pacific Gyre.</title>
        <authorList>
            <person name="Gao X."/>
            <person name="Zhang Z."/>
            <person name="Dai X."/>
            <person name="Zhang X.H."/>
        </authorList>
    </citation>
    <scope>NUCLEOTIDE SEQUENCE [LARGE SCALE GENOMIC DNA]</scope>
    <source>
        <strain evidence="6 7">SW033</strain>
    </source>
</reference>
<keyword evidence="4" id="KW-1133">Transmembrane helix</keyword>
<keyword evidence="4" id="KW-0472">Membrane</keyword>
<keyword evidence="3" id="KW-0804">Transcription</keyword>
<dbReference type="PROSITE" id="PS00041">
    <property type="entry name" value="HTH_ARAC_FAMILY_1"/>
    <property type="match status" value="1"/>
</dbReference>
<feature type="transmembrane region" description="Helical" evidence="4">
    <location>
        <begin position="264"/>
        <end position="285"/>
    </location>
</feature>
<evidence type="ECO:0000259" key="5">
    <source>
        <dbReference type="PROSITE" id="PS01124"/>
    </source>
</evidence>
<feature type="transmembrane region" description="Helical" evidence="4">
    <location>
        <begin position="338"/>
        <end position="360"/>
    </location>
</feature>
<dbReference type="InterPro" id="IPR018062">
    <property type="entry name" value="HTH_AraC-typ_CS"/>
</dbReference>